<dbReference type="Proteomes" id="UP000682877">
    <property type="component" value="Chromosome 8"/>
</dbReference>
<keyword evidence="5" id="KW-0677">Repeat</keyword>
<evidence type="ECO:0000256" key="10">
    <source>
        <dbReference type="PROSITE-ProRule" id="PRU00317"/>
    </source>
</evidence>
<dbReference type="SMART" id="SM01332">
    <property type="entry name" value="Cyclin_C"/>
    <property type="match status" value="1"/>
</dbReference>
<evidence type="ECO:0000256" key="1">
    <source>
        <dbReference type="ARBA" id="ARBA00004496"/>
    </source>
</evidence>
<dbReference type="InterPro" id="IPR033712">
    <property type="entry name" value="Pumilio_RNA-bd"/>
</dbReference>
<dbReference type="InterPro" id="IPR004367">
    <property type="entry name" value="Cyclin_C-dom"/>
</dbReference>
<dbReference type="PROSITE" id="PS00292">
    <property type="entry name" value="CYCLINS"/>
    <property type="match status" value="1"/>
</dbReference>
<keyword evidence="7" id="KW-0694">RNA-binding</keyword>
<feature type="repeat" description="Pumilio" evidence="10">
    <location>
        <begin position="746"/>
        <end position="781"/>
    </location>
</feature>
<dbReference type="Pfam" id="PF00806">
    <property type="entry name" value="PUF"/>
    <property type="match status" value="5"/>
</dbReference>
<evidence type="ECO:0000256" key="6">
    <source>
        <dbReference type="ARBA" id="ARBA00022845"/>
    </source>
</evidence>
<dbReference type="PANTHER" id="PTHR12537">
    <property type="entry name" value="RNA BINDING PROTEIN PUMILIO-RELATED"/>
    <property type="match status" value="1"/>
</dbReference>
<evidence type="ECO:0000256" key="11">
    <source>
        <dbReference type="RuleBase" id="RU000383"/>
    </source>
</evidence>
<dbReference type="AlphaFoldDB" id="A0A8S2B617"/>
<comment type="similarity">
    <text evidence="2">Belongs to the cyclin family. Cyclin AB subfamily.</text>
</comment>
<keyword evidence="3" id="KW-0963">Cytoplasm</keyword>
<dbReference type="PROSITE" id="PS50302">
    <property type="entry name" value="PUM"/>
    <property type="match status" value="3"/>
</dbReference>
<evidence type="ECO:0000256" key="2">
    <source>
        <dbReference type="ARBA" id="ARBA00006955"/>
    </source>
</evidence>
<dbReference type="InterPro" id="IPR036915">
    <property type="entry name" value="Cyclin-like_sf"/>
</dbReference>
<feature type="region of interest" description="Disordered" evidence="12">
    <location>
        <begin position="328"/>
        <end position="357"/>
    </location>
</feature>
<keyword evidence="15" id="KW-1185">Reference proteome</keyword>
<dbReference type="FunFam" id="1.10.472.10:FF:000013">
    <property type="entry name" value="Cyclin A1"/>
    <property type="match status" value="1"/>
</dbReference>
<dbReference type="GO" id="GO:0003729">
    <property type="term" value="F:mRNA binding"/>
    <property type="evidence" value="ECO:0007669"/>
    <property type="project" value="TreeGrafter"/>
</dbReference>
<feature type="compositionally biased region" description="Gly residues" evidence="12">
    <location>
        <begin position="408"/>
        <end position="432"/>
    </location>
</feature>
<dbReference type="PROSITE" id="PS50303">
    <property type="entry name" value="PUM_HD"/>
    <property type="match status" value="1"/>
</dbReference>
<evidence type="ECO:0000259" key="13">
    <source>
        <dbReference type="PROSITE" id="PS50303"/>
    </source>
</evidence>
<evidence type="ECO:0000313" key="14">
    <source>
        <dbReference type="EMBL" id="CAE6223581.1"/>
    </source>
</evidence>
<gene>
    <name evidence="14" type="ORF">AARE701A_LOCUS20718</name>
</gene>
<dbReference type="Pfam" id="PF02984">
    <property type="entry name" value="Cyclin_C"/>
    <property type="match status" value="1"/>
</dbReference>
<dbReference type="InterPro" id="IPR013763">
    <property type="entry name" value="Cyclin-like_dom"/>
</dbReference>
<evidence type="ECO:0000256" key="12">
    <source>
        <dbReference type="SAM" id="MobiDB-lite"/>
    </source>
</evidence>
<dbReference type="InterPro" id="IPR011989">
    <property type="entry name" value="ARM-like"/>
</dbReference>
<dbReference type="InterPro" id="IPR006671">
    <property type="entry name" value="Cyclin_N"/>
</dbReference>
<keyword evidence="6" id="KW-0810">Translation regulation</keyword>
<evidence type="ECO:0000313" key="15">
    <source>
        <dbReference type="Proteomes" id="UP000682877"/>
    </source>
</evidence>
<dbReference type="GO" id="GO:0006417">
    <property type="term" value="P:regulation of translation"/>
    <property type="evidence" value="ECO:0007669"/>
    <property type="project" value="UniProtKB-KW"/>
</dbReference>
<sequence length="841" mass="95693">MTRAATKRKASMEATIDEERINKKRVVLGELPNLSNIKKPRKATKIPTKQKKSVPIPTLLTLNSDIDTRSDDPQMCGPYVTSIFEYLRQLEVEAKSRPLVDYIEKIQKDVTSNMRGVLVDWLVEVAEEYKLLSDTLYLAVSYIDRFLSLKTVNKQRLQLLGVTSMLIASKYEEITPPNVEDFCYITDNTYTKQEIVMMEADILLALRFELGNPTSNTFLRRFTRVAQEDFEMSHLQMEFLCSYLSELSMLDYQSVKFLPSIVAASAVFLARFIIRPKQHPWNVMLEEYTKYKAGDLKECVDFSASSSLTMDNKFNGERNIWSTATAAEENLSTASSSSQSQPPRMQSLPFFPPESHHIHRANGFSSHDSDLQTLESSFGGLSFADSSTVRQNSTHRRPRPRPRRFSDVGGGSSGVNGGGGGGGGSGVNGGGYLVPPSPYHRELEEFQRFNQNQQRLSNQNNCVNHSDGYNTLDNDFLNGVPYAPRNHVSDQNPWGYYPDGFESEINNSWRSNVYYQDQMENGRGSLYAIAKDAVWSKKLLETIYQGTKETIDTIFDRIIVHICELMVDPYGSDVVMLLIGKCCSEQIIQIVDLVTQDMFQFVNICFDERGTAAIQELLGSIHKRANDQIPRIMDLISSVGLQLARSSNARYLILSCFRLFPLSHCRYLLEVVARHCYEIAIDQHGCCLLQHCCDKIRVPNPEIRQRLISEIISHALKLCLNCYGNYVVQYIVELNHPHVTNALVRQLVGNYAHLARNKYGSHAVQKLLKLRGIIDTRLIVVDLLSQIDTLLLDPFGNYVIQTAWFVSKDDVRHMLRYHIELNIRLMRCNKFGNKILEKLNL</sequence>
<dbReference type="InterPro" id="IPR016024">
    <property type="entry name" value="ARM-type_fold"/>
</dbReference>
<dbReference type="CDD" id="cd07920">
    <property type="entry name" value="Pumilio"/>
    <property type="match status" value="1"/>
</dbReference>
<evidence type="ECO:0000256" key="8">
    <source>
        <dbReference type="ARBA" id="ARBA00023127"/>
    </source>
</evidence>
<dbReference type="InterPro" id="IPR033133">
    <property type="entry name" value="PUM-HD"/>
</dbReference>
<dbReference type="SUPFAM" id="SSF47954">
    <property type="entry name" value="Cyclin-like"/>
    <property type="match status" value="2"/>
</dbReference>
<evidence type="ECO:0000256" key="5">
    <source>
        <dbReference type="ARBA" id="ARBA00022737"/>
    </source>
</evidence>
<dbReference type="Gene3D" id="1.10.472.10">
    <property type="entry name" value="Cyclin-like"/>
    <property type="match status" value="2"/>
</dbReference>
<accession>A0A8S2B617</accession>
<proteinExistence type="inferred from homology"/>
<protein>
    <recommendedName>
        <fullName evidence="13">PUM-HD domain-containing protein</fullName>
    </recommendedName>
</protein>
<reference evidence="14" key="1">
    <citation type="submission" date="2021-01" db="EMBL/GenBank/DDBJ databases">
        <authorList>
            <person name="Bezrukov I."/>
        </authorList>
    </citation>
    <scope>NUCLEOTIDE SEQUENCE</scope>
</reference>
<organism evidence="14 15">
    <name type="scientific">Arabidopsis arenosa</name>
    <name type="common">Sand rock-cress</name>
    <name type="synonym">Cardaminopsis arenosa</name>
    <dbReference type="NCBI Taxonomy" id="38785"/>
    <lineage>
        <taxon>Eukaryota</taxon>
        <taxon>Viridiplantae</taxon>
        <taxon>Streptophyta</taxon>
        <taxon>Embryophyta</taxon>
        <taxon>Tracheophyta</taxon>
        <taxon>Spermatophyta</taxon>
        <taxon>Magnoliopsida</taxon>
        <taxon>eudicotyledons</taxon>
        <taxon>Gunneridae</taxon>
        <taxon>Pentapetalae</taxon>
        <taxon>rosids</taxon>
        <taxon>malvids</taxon>
        <taxon>Brassicales</taxon>
        <taxon>Brassicaceae</taxon>
        <taxon>Camelineae</taxon>
        <taxon>Arabidopsis</taxon>
    </lineage>
</organism>
<dbReference type="CDD" id="cd20562">
    <property type="entry name" value="CYCLIN_AtCycA_like_rpt1"/>
    <property type="match status" value="1"/>
</dbReference>
<evidence type="ECO:0000256" key="3">
    <source>
        <dbReference type="ARBA" id="ARBA00022490"/>
    </source>
</evidence>
<feature type="domain" description="PUM-HD" evidence="13">
    <location>
        <begin position="496"/>
        <end position="841"/>
    </location>
</feature>
<dbReference type="EMBL" id="LR999458">
    <property type="protein sequence ID" value="CAE6223581.1"/>
    <property type="molecule type" value="Genomic_DNA"/>
</dbReference>
<name>A0A8S2B617_ARAAE</name>
<keyword evidence="8 11" id="KW-0195">Cyclin</keyword>
<comment type="subcellular location">
    <subcellularLocation>
        <location evidence="1">Cytoplasm</location>
    </subcellularLocation>
</comment>
<dbReference type="GO" id="GO:0051301">
    <property type="term" value="P:cell division"/>
    <property type="evidence" value="ECO:0007669"/>
    <property type="project" value="UniProtKB-KW"/>
</dbReference>
<feature type="compositionally biased region" description="Low complexity" evidence="12">
    <location>
        <begin position="328"/>
        <end position="341"/>
    </location>
</feature>
<feature type="region of interest" description="Disordered" evidence="12">
    <location>
        <begin position="382"/>
        <end position="438"/>
    </location>
</feature>
<dbReference type="InterPro" id="IPR048258">
    <property type="entry name" value="Cyclins_cyclin-box"/>
</dbReference>
<dbReference type="PANTHER" id="PTHR12537:SF186">
    <property type="entry name" value="PUMILIO HOMOLOG 14-RELATED"/>
    <property type="match status" value="1"/>
</dbReference>
<keyword evidence="4" id="KW-0132">Cell division</keyword>
<dbReference type="Gene3D" id="1.25.10.10">
    <property type="entry name" value="Leucine-rich Repeat Variant"/>
    <property type="match status" value="1"/>
</dbReference>
<feature type="repeat" description="Pumilio" evidence="10">
    <location>
        <begin position="557"/>
        <end position="592"/>
    </location>
</feature>
<evidence type="ECO:0000256" key="7">
    <source>
        <dbReference type="ARBA" id="ARBA00022884"/>
    </source>
</evidence>
<dbReference type="SMART" id="SM00385">
    <property type="entry name" value="CYCLIN"/>
    <property type="match status" value="2"/>
</dbReference>
<keyword evidence="9" id="KW-0131">Cell cycle</keyword>
<dbReference type="GO" id="GO:0005737">
    <property type="term" value="C:cytoplasm"/>
    <property type="evidence" value="ECO:0007669"/>
    <property type="project" value="UniProtKB-SubCell"/>
</dbReference>
<dbReference type="SMART" id="SM00025">
    <property type="entry name" value="Pumilio"/>
    <property type="match status" value="6"/>
</dbReference>
<evidence type="ECO:0000256" key="9">
    <source>
        <dbReference type="ARBA" id="ARBA00023306"/>
    </source>
</evidence>
<dbReference type="InterPro" id="IPR001313">
    <property type="entry name" value="Pumilio_RNA-bd_rpt"/>
</dbReference>
<dbReference type="FunFam" id="1.10.472.10:FF:000167">
    <property type="entry name" value="Mitotic cyclin 6"/>
    <property type="match status" value="1"/>
</dbReference>
<evidence type="ECO:0000256" key="4">
    <source>
        <dbReference type="ARBA" id="ARBA00022618"/>
    </source>
</evidence>
<dbReference type="SUPFAM" id="SSF48371">
    <property type="entry name" value="ARM repeat"/>
    <property type="match status" value="1"/>
</dbReference>
<feature type="compositionally biased region" description="Basic residues" evidence="12">
    <location>
        <begin position="393"/>
        <end position="403"/>
    </location>
</feature>
<feature type="repeat" description="Pumilio" evidence="10">
    <location>
        <begin position="710"/>
        <end position="745"/>
    </location>
</feature>
<dbReference type="Pfam" id="PF00134">
    <property type="entry name" value="Cyclin_N"/>
    <property type="match status" value="1"/>
</dbReference>